<dbReference type="Proteomes" id="UP000054107">
    <property type="component" value="Unassembled WGS sequence"/>
</dbReference>
<evidence type="ECO:0000256" key="1">
    <source>
        <dbReference type="ARBA" id="ARBA00006658"/>
    </source>
</evidence>
<dbReference type="InterPro" id="IPR007303">
    <property type="entry name" value="TIP41-like"/>
</dbReference>
<keyword evidence="3" id="KW-1185">Reference proteome</keyword>
<dbReference type="AlphaFoldDB" id="A0A0B7N1N9"/>
<dbReference type="GO" id="GO:0031929">
    <property type="term" value="P:TOR signaling"/>
    <property type="evidence" value="ECO:0007669"/>
    <property type="project" value="TreeGrafter"/>
</dbReference>
<evidence type="ECO:0000313" key="2">
    <source>
        <dbReference type="EMBL" id="CEP12211.1"/>
    </source>
</evidence>
<proteinExistence type="inferred from homology"/>
<dbReference type="GO" id="GO:0005829">
    <property type="term" value="C:cytosol"/>
    <property type="evidence" value="ECO:0007669"/>
    <property type="project" value="TreeGrafter"/>
</dbReference>
<comment type="similarity">
    <text evidence="1">Belongs to the TIP41 family.</text>
</comment>
<dbReference type="Pfam" id="PF04176">
    <property type="entry name" value="TIP41"/>
    <property type="match status" value="1"/>
</dbReference>
<accession>A0A0B7N1N9</accession>
<gene>
    <name evidence="2" type="primary">PARPA_06144.1 scaffold 21287</name>
</gene>
<dbReference type="PANTHER" id="PTHR21021">
    <property type="entry name" value="GAF/PUTATIVE CYTOSKELETAL PROTEIN"/>
    <property type="match status" value="1"/>
</dbReference>
<dbReference type="EMBL" id="LN727569">
    <property type="protein sequence ID" value="CEP12211.1"/>
    <property type="molecule type" value="Genomic_DNA"/>
</dbReference>
<protein>
    <recommendedName>
        <fullName evidence="4">TIP41-like protein</fullName>
    </recommendedName>
</protein>
<reference evidence="2 3" key="1">
    <citation type="submission" date="2014-09" db="EMBL/GenBank/DDBJ databases">
        <authorList>
            <person name="Ellenberger Sabrina"/>
        </authorList>
    </citation>
    <scope>NUCLEOTIDE SEQUENCE [LARGE SCALE GENOMIC DNA]</scope>
    <source>
        <strain evidence="2 3">CBS 412.66</strain>
    </source>
</reference>
<dbReference type="OrthoDB" id="10253878at2759"/>
<dbReference type="PANTHER" id="PTHR21021:SF16">
    <property type="entry name" value="TIP41-LIKE PROTEIN"/>
    <property type="match status" value="1"/>
</dbReference>
<name>A0A0B7N1N9_9FUNG</name>
<evidence type="ECO:0008006" key="4">
    <source>
        <dbReference type="Google" id="ProtNLM"/>
    </source>
</evidence>
<evidence type="ECO:0000313" key="3">
    <source>
        <dbReference type="Proteomes" id="UP000054107"/>
    </source>
</evidence>
<dbReference type="InterPro" id="IPR051330">
    <property type="entry name" value="Phosphatase_reg/MetRdx"/>
</dbReference>
<sequence length="267" mass="30820">MSTPVFIKEGTPKEGLVQGIKLNGWTITSKKASICNSNEMERIHKDFGLPPPEMVFGNNHVVVKHDDFEIKFGAYDALELVDTSSTSSEKIKVAYSEEWTRKSSANHTDVKDVVKPYDWTYTTDYRGTANTELEMNNGPSLVNVDLLRRQDPILFYDQNILYEDELADNGTAMLTIRLRVMPTCFLILQRFFLRVDDVLFRINDTRLYHEFGNKYFVREYTSKEAHYNLIRQKLGRGDISLLNDQDWVSSAMPEEIALSKREKLSVK</sequence>
<organism evidence="2 3">
    <name type="scientific">Parasitella parasitica</name>
    <dbReference type="NCBI Taxonomy" id="35722"/>
    <lineage>
        <taxon>Eukaryota</taxon>
        <taxon>Fungi</taxon>
        <taxon>Fungi incertae sedis</taxon>
        <taxon>Mucoromycota</taxon>
        <taxon>Mucoromycotina</taxon>
        <taxon>Mucoromycetes</taxon>
        <taxon>Mucorales</taxon>
        <taxon>Mucorineae</taxon>
        <taxon>Mucoraceae</taxon>
        <taxon>Parasitella</taxon>
    </lineage>
</organism>
<dbReference type="STRING" id="35722.A0A0B7N1N9"/>